<dbReference type="GO" id="GO:1990907">
    <property type="term" value="C:beta-catenin-TCF complex"/>
    <property type="evidence" value="ECO:0007669"/>
    <property type="project" value="TreeGrafter"/>
</dbReference>
<dbReference type="GO" id="GO:0000981">
    <property type="term" value="F:DNA-binding transcription factor activity, RNA polymerase II-specific"/>
    <property type="evidence" value="ECO:0007669"/>
    <property type="project" value="TreeGrafter"/>
</dbReference>
<dbReference type="EMBL" id="OB793885">
    <property type="protein sequence ID" value="CAD7428862.1"/>
    <property type="molecule type" value="Genomic_DNA"/>
</dbReference>
<name>A0A7R9HN12_9NEOP</name>
<feature type="compositionally biased region" description="Polar residues" evidence="9">
    <location>
        <begin position="723"/>
        <end position="733"/>
    </location>
</feature>
<evidence type="ECO:0000313" key="11">
    <source>
        <dbReference type="EMBL" id="CAD7428862.1"/>
    </source>
</evidence>
<dbReference type="InterPro" id="IPR024940">
    <property type="entry name" value="TCF/LEF"/>
</dbReference>
<dbReference type="Pfam" id="PF00505">
    <property type="entry name" value="HMG_box"/>
    <property type="match status" value="1"/>
</dbReference>
<sequence length="763" mass="84450">MESNTPCEPLNLVKHKTKPVAVVAPSAVLEAPPTFPEPCQGRLLKIPKAFSSVDSAKIGDPLRPDGLYSMIHSLVACEHKFLTTLYVNGLMNGSSRPPLGFPLIPGYSGSFLSDVYRGQFGVAPVLGNLLTFADTQRQLWQMVGSPENQLQSSAAQIPCASTSTDTELPLGKKSRGKRSSSMDQKNSTSSTTEGSKNQDSGQTGNNQDKKKPHIKKPLNAFMLYMKEMRAKVVAECTLKESAAINQILGRRPKRHSTLKTSAGALRLHYTLVFKINIHTRTNKVYNGKNQGCPFENGHEWSGEKTEVQERRQEFTLNSGAGTFLFGEGGTLTVNLQSHNKLTGFGKSGSSLSCSLDGHGMIGSCSFEGPETVSSCSLDGSGMVSSCSIDSPWMVGSCSLEGSGTISSCSLEGSCLTALDGVKALGWYAYNRHRHLLTTILSLAEKMLLMLVATQSKVELVLVINVSIWHSLTREEQAKYYEKARQERQLHMQLYPGWSARDNYGYGAKKKKRKKERSTSDTGGTNISWHALGREEQAKYYELARRERQLHMQLYPDWSSRANSSRGKKRKRKQETNDGGCVMVCCREQHEEMSSQVWTGPAESVVQTLQPIFPDKHLHTVPSSTNSIINKGYELDMPDKLGIERTKYHPQSEKLDALSKYSITECVEIQTVLLVEDADPQTSVILEDADPQTDFLVIYADPQKAPMMKYSDLQTAMIEDADLQTVSPSPGKSRSTGRPKKDCKRKMIHQSRESRKTFCQTKST</sequence>
<keyword evidence="4" id="KW-0805">Transcription regulation</keyword>
<keyword evidence="7" id="KW-0804">Transcription</keyword>
<evidence type="ECO:0000256" key="7">
    <source>
        <dbReference type="ARBA" id="ARBA00023163"/>
    </source>
</evidence>
<dbReference type="GO" id="GO:0000978">
    <property type="term" value="F:RNA polymerase II cis-regulatory region sequence-specific DNA binding"/>
    <property type="evidence" value="ECO:0007669"/>
    <property type="project" value="TreeGrafter"/>
</dbReference>
<feature type="compositionally biased region" description="Basic residues" evidence="9">
    <location>
        <begin position="734"/>
        <end position="748"/>
    </location>
</feature>
<dbReference type="PANTHER" id="PTHR10373">
    <property type="entry name" value="TRANSCRIPTION FACTOR 7 FAMILY MEMBER"/>
    <property type="match status" value="1"/>
</dbReference>
<gene>
    <name evidence="11" type="ORF">TMSB3V08_LOCUS5653</name>
</gene>
<reference evidence="11" key="1">
    <citation type="submission" date="2020-11" db="EMBL/GenBank/DDBJ databases">
        <authorList>
            <person name="Tran Van P."/>
        </authorList>
    </citation>
    <scope>NUCLEOTIDE SEQUENCE</scope>
</reference>
<comment type="subcellular location">
    <subcellularLocation>
        <location evidence="1">Nucleus</location>
    </subcellularLocation>
</comment>
<evidence type="ECO:0000256" key="5">
    <source>
        <dbReference type="ARBA" id="ARBA00023125"/>
    </source>
</evidence>
<dbReference type="GO" id="GO:0060070">
    <property type="term" value="P:canonical Wnt signaling pathway"/>
    <property type="evidence" value="ECO:0007669"/>
    <property type="project" value="TreeGrafter"/>
</dbReference>
<dbReference type="AlphaFoldDB" id="A0A7R9HN12"/>
<feature type="compositionally biased region" description="Polar residues" evidence="9">
    <location>
        <begin position="151"/>
        <end position="166"/>
    </location>
</feature>
<protein>
    <recommendedName>
        <fullName evidence="10">HMG box domain-containing protein</fullName>
    </recommendedName>
</protein>
<comment type="similarity">
    <text evidence="2">Belongs to the TCF/LEF family.</text>
</comment>
<dbReference type="InterPro" id="IPR009071">
    <property type="entry name" value="HMG_box_dom"/>
</dbReference>
<evidence type="ECO:0000256" key="2">
    <source>
        <dbReference type="ARBA" id="ARBA00006569"/>
    </source>
</evidence>
<feature type="region of interest" description="Disordered" evidence="9">
    <location>
        <begin position="151"/>
        <end position="214"/>
    </location>
</feature>
<dbReference type="GO" id="GO:0000785">
    <property type="term" value="C:chromatin"/>
    <property type="evidence" value="ECO:0007669"/>
    <property type="project" value="TreeGrafter"/>
</dbReference>
<organism evidence="11">
    <name type="scientific">Timema monikensis</name>
    <dbReference type="NCBI Taxonomy" id="170555"/>
    <lineage>
        <taxon>Eukaryota</taxon>
        <taxon>Metazoa</taxon>
        <taxon>Ecdysozoa</taxon>
        <taxon>Arthropoda</taxon>
        <taxon>Hexapoda</taxon>
        <taxon>Insecta</taxon>
        <taxon>Pterygota</taxon>
        <taxon>Neoptera</taxon>
        <taxon>Polyneoptera</taxon>
        <taxon>Phasmatodea</taxon>
        <taxon>Timematodea</taxon>
        <taxon>Timematoidea</taxon>
        <taxon>Timematidae</taxon>
        <taxon>Timema</taxon>
    </lineage>
</organism>
<feature type="region of interest" description="Disordered" evidence="9">
    <location>
        <begin position="721"/>
        <end position="763"/>
    </location>
</feature>
<dbReference type="PANTHER" id="PTHR10373:SF38">
    <property type="entry name" value="PROTEIN PANGOLIN, ISOFORM J"/>
    <property type="match status" value="1"/>
</dbReference>
<evidence type="ECO:0000256" key="3">
    <source>
        <dbReference type="ARBA" id="ARBA00022687"/>
    </source>
</evidence>
<accession>A0A7R9HN12</accession>
<evidence type="ECO:0000256" key="9">
    <source>
        <dbReference type="SAM" id="MobiDB-lite"/>
    </source>
</evidence>
<keyword evidence="8" id="KW-0539">Nucleus</keyword>
<dbReference type="SUPFAM" id="SSF47095">
    <property type="entry name" value="HMG-box"/>
    <property type="match status" value="3"/>
</dbReference>
<dbReference type="InterPro" id="IPR036910">
    <property type="entry name" value="HMG_box_dom_sf"/>
</dbReference>
<evidence type="ECO:0000256" key="6">
    <source>
        <dbReference type="ARBA" id="ARBA00023159"/>
    </source>
</evidence>
<keyword evidence="6" id="KW-0010">Activator</keyword>
<dbReference type="Gene3D" id="1.10.30.10">
    <property type="entry name" value="High mobility group box domain"/>
    <property type="match status" value="3"/>
</dbReference>
<evidence type="ECO:0000256" key="1">
    <source>
        <dbReference type="ARBA" id="ARBA00004123"/>
    </source>
</evidence>
<evidence type="ECO:0000256" key="8">
    <source>
        <dbReference type="ARBA" id="ARBA00023242"/>
    </source>
</evidence>
<feature type="region of interest" description="Disordered" evidence="9">
    <location>
        <begin position="505"/>
        <end position="527"/>
    </location>
</feature>
<feature type="region of interest" description="Disordered" evidence="9">
    <location>
        <begin position="554"/>
        <end position="574"/>
    </location>
</feature>
<keyword evidence="5" id="KW-0238">DNA-binding</keyword>
<evidence type="ECO:0000259" key="10">
    <source>
        <dbReference type="Pfam" id="PF00505"/>
    </source>
</evidence>
<feature type="domain" description="HMG box" evidence="10">
    <location>
        <begin position="214"/>
        <end position="251"/>
    </location>
</feature>
<proteinExistence type="inferred from homology"/>
<feature type="compositionally biased region" description="Polar residues" evidence="9">
    <location>
        <begin position="182"/>
        <end position="206"/>
    </location>
</feature>
<evidence type="ECO:0000256" key="4">
    <source>
        <dbReference type="ARBA" id="ARBA00023015"/>
    </source>
</evidence>
<keyword evidence="3" id="KW-0879">Wnt signaling pathway</keyword>